<name>A0A3B1DE16_9ZZZZ</name>
<dbReference type="SUPFAM" id="SSF52016">
    <property type="entry name" value="LeuD/IlvD-like"/>
    <property type="match status" value="1"/>
</dbReference>
<feature type="non-terminal residue" evidence="1">
    <location>
        <position position="37"/>
    </location>
</feature>
<accession>A0A3B1DE16</accession>
<organism evidence="1">
    <name type="scientific">hydrothermal vent metagenome</name>
    <dbReference type="NCBI Taxonomy" id="652676"/>
    <lineage>
        <taxon>unclassified sequences</taxon>
        <taxon>metagenomes</taxon>
        <taxon>ecological metagenomes</taxon>
    </lineage>
</organism>
<proteinExistence type="predicted"/>
<dbReference type="EMBL" id="UOGI01000164">
    <property type="protein sequence ID" value="VAX33130.1"/>
    <property type="molecule type" value="Genomic_DNA"/>
</dbReference>
<evidence type="ECO:0000313" key="1">
    <source>
        <dbReference type="EMBL" id="VAX33130.1"/>
    </source>
</evidence>
<protein>
    <submittedName>
        <fullName evidence="1">3-isopropylmalate dehydratase small subunit</fullName>
        <ecNumber evidence="1">4.2.1.33</ecNumber>
    </submittedName>
</protein>
<gene>
    <name evidence="1" type="ORF">MNBD_NITROSPIRAE03-234</name>
</gene>
<dbReference type="AlphaFoldDB" id="A0A3B1DE16"/>
<dbReference type="GO" id="GO:0003861">
    <property type="term" value="F:3-isopropylmalate dehydratase activity"/>
    <property type="evidence" value="ECO:0007669"/>
    <property type="project" value="UniProtKB-EC"/>
</dbReference>
<dbReference type="Gene3D" id="3.20.19.10">
    <property type="entry name" value="Aconitase, domain 4"/>
    <property type="match status" value="1"/>
</dbReference>
<dbReference type="EC" id="4.2.1.33" evidence="1"/>
<reference evidence="1" key="1">
    <citation type="submission" date="2018-06" db="EMBL/GenBank/DDBJ databases">
        <authorList>
            <person name="Zhirakovskaya E."/>
        </authorList>
    </citation>
    <scope>NUCLEOTIDE SEQUENCE</scope>
</reference>
<sequence>MLIKGRTWRFGADIDTDAIIPARYLNTSDPEELARHV</sequence>
<keyword evidence="1" id="KW-0456">Lyase</keyword>
<dbReference type="InterPro" id="IPR015928">
    <property type="entry name" value="Aconitase/3IPM_dehydase_swvl"/>
</dbReference>